<keyword evidence="1" id="KW-0472">Membrane</keyword>
<dbReference type="Pfam" id="PF01569">
    <property type="entry name" value="PAP2"/>
    <property type="match status" value="1"/>
</dbReference>
<keyword evidence="4" id="KW-1185">Reference proteome</keyword>
<dbReference type="GeneID" id="94832080"/>
<protein>
    <submittedName>
        <fullName evidence="3">PAP2 superfamily protein</fullName>
    </submittedName>
</protein>
<feature type="transmembrane region" description="Helical" evidence="1">
    <location>
        <begin position="44"/>
        <end position="63"/>
    </location>
</feature>
<proteinExistence type="predicted"/>
<dbReference type="RefSeq" id="XP_068369103.1">
    <property type="nucleotide sequence ID" value="XM_068497376.1"/>
</dbReference>
<gene>
    <name evidence="3" type="ORF">TRFO_13658</name>
</gene>
<feature type="transmembrane region" description="Helical" evidence="1">
    <location>
        <begin position="237"/>
        <end position="259"/>
    </location>
</feature>
<keyword evidence="1" id="KW-0812">Transmembrane</keyword>
<keyword evidence="1" id="KW-1133">Transmembrane helix</keyword>
<accession>A0A1J4KXK5</accession>
<sequence>MKSLKSQLHQHHFWDLINSLEMPAVLFLQKLFRVPQTSKIWKKFAFLGSSSFVTIIPTVFYSLGHEQNARNLSSSLMCYALISSIGKLLFHRRRPGTYDNVYSKPTKSMDAFPSRHTMGMTIISSFTPFKFHFIIFMAIDRILMGKHFISDCVVGYLLGELCVNLGCSIKKTHILLLILFAGMSIWKSATRVFAGTIPVIVAPQINGSLLTFTIVLGKVISMQCVKKWILKSEKRKIMIADIIISSLTIYLIVILNTVIPKNITDICLVNIFTQNLSCLFDSRYGDKILLIS</sequence>
<evidence type="ECO:0000313" key="4">
    <source>
        <dbReference type="Proteomes" id="UP000179807"/>
    </source>
</evidence>
<evidence type="ECO:0000256" key="1">
    <source>
        <dbReference type="SAM" id="Phobius"/>
    </source>
</evidence>
<dbReference type="InterPro" id="IPR036938">
    <property type="entry name" value="PAP2/HPO_sf"/>
</dbReference>
<dbReference type="PANTHER" id="PTHR14969:SF13">
    <property type="entry name" value="AT30094P"/>
    <property type="match status" value="1"/>
</dbReference>
<dbReference type="CDD" id="cd01610">
    <property type="entry name" value="PAP2_like"/>
    <property type="match status" value="1"/>
</dbReference>
<evidence type="ECO:0000313" key="3">
    <source>
        <dbReference type="EMBL" id="OHT15967.1"/>
    </source>
</evidence>
<feature type="transmembrane region" description="Helical" evidence="1">
    <location>
        <begin position="174"/>
        <end position="201"/>
    </location>
</feature>
<dbReference type="InterPro" id="IPR000326">
    <property type="entry name" value="PAP2/HPO"/>
</dbReference>
<dbReference type="EMBL" id="MLAK01000167">
    <property type="protein sequence ID" value="OHT15967.1"/>
    <property type="molecule type" value="Genomic_DNA"/>
</dbReference>
<dbReference type="Proteomes" id="UP000179807">
    <property type="component" value="Unassembled WGS sequence"/>
</dbReference>
<name>A0A1J4KXK5_9EUKA</name>
<dbReference type="AlphaFoldDB" id="A0A1J4KXK5"/>
<comment type="caution">
    <text evidence="3">The sequence shown here is derived from an EMBL/GenBank/DDBJ whole genome shotgun (WGS) entry which is preliminary data.</text>
</comment>
<feature type="domain" description="Phosphatidic acid phosphatase type 2/haloperoxidase" evidence="2">
    <location>
        <begin position="73"/>
        <end position="166"/>
    </location>
</feature>
<reference evidence="3" key="1">
    <citation type="submission" date="2016-10" db="EMBL/GenBank/DDBJ databases">
        <authorList>
            <person name="Benchimol M."/>
            <person name="Almeida L.G."/>
            <person name="Vasconcelos A.T."/>
            <person name="Perreira-Neves A."/>
            <person name="Rosa I.A."/>
            <person name="Tasca T."/>
            <person name="Bogo M.R."/>
            <person name="de Souza W."/>
        </authorList>
    </citation>
    <scope>NUCLEOTIDE SEQUENCE [LARGE SCALE GENOMIC DNA]</scope>
    <source>
        <strain evidence="3">K</strain>
    </source>
</reference>
<organism evidence="3 4">
    <name type="scientific">Tritrichomonas foetus</name>
    <dbReference type="NCBI Taxonomy" id="1144522"/>
    <lineage>
        <taxon>Eukaryota</taxon>
        <taxon>Metamonada</taxon>
        <taxon>Parabasalia</taxon>
        <taxon>Tritrichomonadida</taxon>
        <taxon>Tritrichomonadidae</taxon>
        <taxon>Tritrichomonas</taxon>
    </lineage>
</organism>
<evidence type="ECO:0000259" key="2">
    <source>
        <dbReference type="Pfam" id="PF01569"/>
    </source>
</evidence>
<feature type="transmembrane region" description="Helical" evidence="1">
    <location>
        <begin position="117"/>
        <end position="136"/>
    </location>
</feature>
<dbReference type="SUPFAM" id="SSF48317">
    <property type="entry name" value="Acid phosphatase/Vanadium-dependent haloperoxidase"/>
    <property type="match status" value="1"/>
</dbReference>
<dbReference type="VEuPathDB" id="TrichDB:TRFO_13658"/>
<dbReference type="Gene3D" id="1.20.144.10">
    <property type="entry name" value="Phosphatidic acid phosphatase type 2/haloperoxidase"/>
    <property type="match status" value="1"/>
</dbReference>
<dbReference type="OrthoDB" id="10566305at2759"/>
<dbReference type="GO" id="GO:0042392">
    <property type="term" value="F:sphingosine-1-phosphate phosphatase activity"/>
    <property type="evidence" value="ECO:0007669"/>
    <property type="project" value="TreeGrafter"/>
</dbReference>
<dbReference type="PANTHER" id="PTHR14969">
    <property type="entry name" value="SPHINGOSINE-1-PHOSPHATE PHOSPHOHYDROLASE"/>
    <property type="match status" value="1"/>
</dbReference>